<dbReference type="GO" id="GO:0032025">
    <property type="term" value="P:response to cobalt ion"/>
    <property type="evidence" value="ECO:0007669"/>
    <property type="project" value="TreeGrafter"/>
</dbReference>
<dbReference type="InterPro" id="IPR051224">
    <property type="entry name" value="NiCoT_RcnA"/>
</dbReference>
<proteinExistence type="predicted"/>
<keyword evidence="2" id="KW-0472">Membrane</keyword>
<keyword evidence="3" id="KW-0732">Signal</keyword>
<evidence type="ECO:0000256" key="2">
    <source>
        <dbReference type="SAM" id="Phobius"/>
    </source>
</evidence>
<keyword evidence="2" id="KW-0812">Transmembrane</keyword>
<name>A0A9X3MNE5_9ACTN</name>
<organism evidence="5 6">
    <name type="scientific">Solirubrobacter ginsenosidimutans</name>
    <dbReference type="NCBI Taxonomy" id="490573"/>
    <lineage>
        <taxon>Bacteria</taxon>
        <taxon>Bacillati</taxon>
        <taxon>Actinomycetota</taxon>
        <taxon>Thermoleophilia</taxon>
        <taxon>Solirubrobacterales</taxon>
        <taxon>Solirubrobacteraceae</taxon>
        <taxon>Solirubrobacter</taxon>
    </lineage>
</organism>
<evidence type="ECO:0000256" key="3">
    <source>
        <dbReference type="SAM" id="SignalP"/>
    </source>
</evidence>
<reference evidence="5" key="1">
    <citation type="submission" date="2022-10" db="EMBL/GenBank/DDBJ databases">
        <title>The WGS of Solirubrobacter ginsenosidimutans DSM 21036.</title>
        <authorList>
            <person name="Jiang Z."/>
        </authorList>
    </citation>
    <scope>NUCLEOTIDE SEQUENCE</scope>
    <source>
        <strain evidence="5">DSM 21036</strain>
    </source>
</reference>
<feature type="domain" description="Urease accessory protein UreH-like transmembrane" evidence="4">
    <location>
        <begin position="267"/>
        <end position="421"/>
    </location>
</feature>
<feature type="transmembrane region" description="Helical" evidence="2">
    <location>
        <begin position="408"/>
        <end position="429"/>
    </location>
</feature>
<feature type="compositionally biased region" description="Basic residues" evidence="1">
    <location>
        <begin position="309"/>
        <end position="332"/>
    </location>
</feature>
<sequence>MRIVLAALAALLVLPATASAHPLGNFSMNHLTEVSVSSERIDVTYVLDAAEIPTFQKNFDAKAEVARRLKVTVNGAPAALRAGTPTITYPPGQGGLNTTRVVLPLSAVVKDPRDIRVQDQTFPGRVGWKAVIAKPGRGTAVKASAPATDPTNGLRTYPKDLLKSPEDLRDATFTVKPGTGTLDAPGAKRLKGGAAIDGFANILDDGHGVLLLLLVAAFGWGAVHALSPGHGKAMVAAYLVGTRGKPRDAIALGGIVTATHTAGVFALGLVTLGLSQYVLPEDLFPWLNLLSGLLVVGVGASVLRRHLKKRAHHHHDHGHSHGPGGHHHHHHHHEQDRKGLLAMGAAAGIIPCPSALVVLLGAISQDQIALGMLLIVVFSAGLAATLTSLGLAVVYARKLPLPGRAMTALPALSATAIVVVGCVLTAHAIPTLNA</sequence>
<dbReference type="Pfam" id="PF13386">
    <property type="entry name" value="DsbD_2"/>
    <property type="match status" value="1"/>
</dbReference>
<dbReference type="PANTHER" id="PTHR40659:SF1">
    <property type="entry name" value="NICKEL_COBALT EFFLUX SYSTEM RCNA"/>
    <property type="match status" value="1"/>
</dbReference>
<feature type="region of interest" description="Disordered" evidence="1">
    <location>
        <begin position="309"/>
        <end position="337"/>
    </location>
</feature>
<feature type="transmembrane region" description="Helical" evidence="2">
    <location>
        <begin position="209"/>
        <end position="228"/>
    </location>
</feature>
<dbReference type="GO" id="GO:0005886">
    <property type="term" value="C:plasma membrane"/>
    <property type="evidence" value="ECO:0007669"/>
    <property type="project" value="UniProtKB-SubCell"/>
</dbReference>
<evidence type="ECO:0000313" key="6">
    <source>
        <dbReference type="Proteomes" id="UP001149140"/>
    </source>
</evidence>
<dbReference type="GO" id="GO:0015099">
    <property type="term" value="F:nickel cation transmembrane transporter activity"/>
    <property type="evidence" value="ECO:0007669"/>
    <property type="project" value="TreeGrafter"/>
</dbReference>
<evidence type="ECO:0000259" key="4">
    <source>
        <dbReference type="Pfam" id="PF13386"/>
    </source>
</evidence>
<feature type="chain" id="PRO_5040954789" evidence="3">
    <location>
        <begin position="21"/>
        <end position="434"/>
    </location>
</feature>
<protein>
    <submittedName>
        <fullName evidence="5">Sulfite exporter TauE/SafE family protein</fullName>
    </submittedName>
</protein>
<dbReference type="GO" id="GO:0010045">
    <property type="term" value="P:response to nickel cation"/>
    <property type="evidence" value="ECO:0007669"/>
    <property type="project" value="TreeGrafter"/>
</dbReference>
<feature type="transmembrane region" description="Helical" evidence="2">
    <location>
        <begin position="369"/>
        <end position="396"/>
    </location>
</feature>
<dbReference type="GO" id="GO:0046583">
    <property type="term" value="F:monoatomic cation efflux transmembrane transporter activity"/>
    <property type="evidence" value="ECO:0007669"/>
    <property type="project" value="TreeGrafter"/>
</dbReference>
<feature type="transmembrane region" description="Helical" evidence="2">
    <location>
        <begin position="340"/>
        <end position="363"/>
    </location>
</feature>
<dbReference type="Proteomes" id="UP001149140">
    <property type="component" value="Unassembled WGS sequence"/>
</dbReference>
<dbReference type="EMBL" id="JAPDOD010000002">
    <property type="protein sequence ID" value="MDA0159387.1"/>
    <property type="molecule type" value="Genomic_DNA"/>
</dbReference>
<comment type="caution">
    <text evidence="5">The sequence shown here is derived from an EMBL/GenBank/DDBJ whole genome shotgun (WGS) entry which is preliminary data.</text>
</comment>
<accession>A0A9X3MNE5</accession>
<dbReference type="GO" id="GO:0006824">
    <property type="term" value="P:cobalt ion transport"/>
    <property type="evidence" value="ECO:0007669"/>
    <property type="project" value="UniProtKB-KW"/>
</dbReference>
<dbReference type="AlphaFoldDB" id="A0A9X3MNE5"/>
<evidence type="ECO:0000313" key="5">
    <source>
        <dbReference type="EMBL" id="MDA0159387.1"/>
    </source>
</evidence>
<dbReference type="RefSeq" id="WP_270038070.1">
    <property type="nucleotide sequence ID" value="NZ_JAPDOD010000002.1"/>
</dbReference>
<dbReference type="InterPro" id="IPR039447">
    <property type="entry name" value="UreH-like_TM_dom"/>
</dbReference>
<feature type="signal peptide" evidence="3">
    <location>
        <begin position="1"/>
        <end position="20"/>
    </location>
</feature>
<gene>
    <name evidence="5" type="ORF">OM076_03840</name>
</gene>
<keyword evidence="2" id="KW-1133">Transmembrane helix</keyword>
<dbReference type="PANTHER" id="PTHR40659">
    <property type="entry name" value="NICKEL/COBALT EFFLUX SYSTEM RCNA"/>
    <property type="match status" value="1"/>
</dbReference>
<keyword evidence="6" id="KW-1185">Reference proteome</keyword>
<feature type="transmembrane region" description="Helical" evidence="2">
    <location>
        <begin position="283"/>
        <end position="303"/>
    </location>
</feature>
<evidence type="ECO:0000256" key="1">
    <source>
        <dbReference type="SAM" id="MobiDB-lite"/>
    </source>
</evidence>
<feature type="transmembrane region" description="Helical" evidence="2">
    <location>
        <begin position="249"/>
        <end position="271"/>
    </location>
</feature>